<evidence type="ECO:0000313" key="14">
    <source>
        <dbReference type="EMBL" id="GAA3281130.1"/>
    </source>
</evidence>
<dbReference type="Proteomes" id="UP001501736">
    <property type="component" value="Unassembled WGS sequence"/>
</dbReference>
<comment type="subcellular location">
    <subcellularLocation>
        <location evidence="12">Cytoplasm</location>
    </subcellularLocation>
</comment>
<evidence type="ECO:0000313" key="15">
    <source>
        <dbReference type="Proteomes" id="UP001501736"/>
    </source>
</evidence>
<feature type="active site" description="Proton acceptor" evidence="12">
    <location>
        <position position="280"/>
    </location>
</feature>
<feature type="binding site" evidence="12">
    <location>
        <position position="193"/>
    </location>
    <ligand>
        <name>ATP</name>
        <dbReference type="ChEBI" id="CHEBI:30616"/>
    </ligand>
</feature>
<organism evidence="14 15">
    <name type="scientific">Nesterenkonia halobia</name>
    <dbReference type="NCBI Taxonomy" id="37922"/>
    <lineage>
        <taxon>Bacteria</taxon>
        <taxon>Bacillati</taxon>
        <taxon>Actinomycetota</taxon>
        <taxon>Actinomycetes</taxon>
        <taxon>Micrococcales</taxon>
        <taxon>Micrococcaceae</taxon>
        <taxon>Nesterenkonia</taxon>
    </lineage>
</organism>
<keyword evidence="10 12" id="KW-0630">Potassium</keyword>
<keyword evidence="8 12" id="KW-0067">ATP-binding</keyword>
<evidence type="ECO:0000256" key="2">
    <source>
        <dbReference type="ARBA" id="ARBA00012035"/>
    </source>
</evidence>
<dbReference type="EMBL" id="BAAAYG010000003">
    <property type="protein sequence ID" value="GAA3281130.1"/>
    <property type="molecule type" value="Genomic_DNA"/>
</dbReference>
<sequence>MSRGHGAPAGAADSGRIVVVGSTNADLIVRTQRHPRPGETLLGEDLDTLPGGKGANQAVAAARLGAAVQFVGAVGRDAFAAVARDGLRAAGVDVSALAEVEGPTGTAIITVDAAGENSIVVVPGANGAVDAARVEQARETVAAADVVVLQGEIPAAGSEAAARACTGRLMLNLAPVIAVDPAVLRRADPLVVNEHEAARAAEMLGAVDAAASPVAADAVPDAVAPDAVERGVVERLLAAGVPSVVLTVGPRGAWIGVGSAEPTRVPAPGVDAVDTTGAGDAFVGALAAGLVRGEALADAARRAVQVGAFAVGRRGAQPSYPAAEDPLPGD</sequence>
<feature type="binding site" evidence="12">
    <location>
        <position position="276"/>
    </location>
    <ligand>
        <name>K(+)</name>
        <dbReference type="ChEBI" id="CHEBI:29103"/>
    </ligand>
</feature>
<comment type="similarity">
    <text evidence="12">Belongs to the carbohydrate kinase PfkB family. Ribokinase subfamily.</text>
</comment>
<dbReference type="HAMAP" id="MF_01987">
    <property type="entry name" value="Ribokinase"/>
    <property type="match status" value="1"/>
</dbReference>
<comment type="catalytic activity">
    <reaction evidence="12">
        <text>D-ribose + ATP = D-ribose 5-phosphate + ADP + H(+)</text>
        <dbReference type="Rhea" id="RHEA:13697"/>
        <dbReference type="ChEBI" id="CHEBI:15378"/>
        <dbReference type="ChEBI" id="CHEBI:30616"/>
        <dbReference type="ChEBI" id="CHEBI:47013"/>
        <dbReference type="ChEBI" id="CHEBI:78346"/>
        <dbReference type="ChEBI" id="CHEBI:456216"/>
        <dbReference type="EC" id="2.7.1.15"/>
    </reaction>
</comment>
<comment type="subunit">
    <text evidence="12">Homodimer.</text>
</comment>
<evidence type="ECO:0000256" key="3">
    <source>
        <dbReference type="ARBA" id="ARBA00016943"/>
    </source>
</evidence>
<dbReference type="InterPro" id="IPR029056">
    <property type="entry name" value="Ribokinase-like"/>
</dbReference>
<dbReference type="CDD" id="cd01174">
    <property type="entry name" value="ribokinase"/>
    <property type="match status" value="1"/>
</dbReference>
<feature type="binding site" evidence="12">
    <location>
        <begin position="52"/>
        <end position="56"/>
    </location>
    <ligand>
        <name>substrate</name>
    </ligand>
</feature>
<feature type="domain" description="Carbohydrate kinase PfkB" evidence="13">
    <location>
        <begin position="16"/>
        <end position="322"/>
    </location>
</feature>
<evidence type="ECO:0000256" key="11">
    <source>
        <dbReference type="ARBA" id="ARBA00023277"/>
    </source>
</evidence>
<comment type="function">
    <text evidence="12">Catalyzes the phosphorylation of ribose at O-5 in a reaction requiring ATP and magnesium. The resulting D-ribose-5-phosphate can then be used either for sythesis of nucleotides, histidine, and tryptophan, or as a component of the pentose phosphate pathway.</text>
</comment>
<evidence type="ECO:0000256" key="8">
    <source>
        <dbReference type="ARBA" id="ARBA00022840"/>
    </source>
</evidence>
<dbReference type="SUPFAM" id="SSF53613">
    <property type="entry name" value="Ribokinase-like"/>
    <property type="match status" value="1"/>
</dbReference>
<feature type="binding site" evidence="12">
    <location>
        <position position="280"/>
    </location>
    <ligand>
        <name>substrate</name>
    </ligand>
</feature>
<dbReference type="Pfam" id="PF00294">
    <property type="entry name" value="PfkB"/>
    <property type="match status" value="1"/>
</dbReference>
<keyword evidence="9 12" id="KW-0460">Magnesium</keyword>
<reference evidence="15" key="1">
    <citation type="journal article" date="2019" name="Int. J. Syst. Evol. Microbiol.">
        <title>The Global Catalogue of Microorganisms (GCM) 10K type strain sequencing project: providing services to taxonomists for standard genome sequencing and annotation.</title>
        <authorList>
            <consortium name="The Broad Institute Genomics Platform"/>
            <consortium name="The Broad Institute Genome Sequencing Center for Infectious Disease"/>
            <person name="Wu L."/>
            <person name="Ma J."/>
        </authorList>
    </citation>
    <scope>NUCLEOTIDE SEQUENCE [LARGE SCALE GENOMIC DNA]</scope>
    <source>
        <strain evidence="15">JCM 11483</strain>
    </source>
</reference>
<name>A0ABP6RAE5_9MICC</name>
<feature type="binding site" evidence="12">
    <location>
        <begin position="247"/>
        <end position="252"/>
    </location>
    <ligand>
        <name>ATP</name>
        <dbReference type="ChEBI" id="CHEBI:30616"/>
    </ligand>
</feature>
<keyword evidence="12" id="KW-0963">Cytoplasm</keyword>
<comment type="pathway">
    <text evidence="12">Carbohydrate metabolism; D-ribose degradation; D-ribose 5-phosphate from beta-D-ribopyranose: step 2/2.</text>
</comment>
<keyword evidence="5 12" id="KW-0479">Metal-binding</keyword>
<comment type="caution">
    <text evidence="14">The sequence shown here is derived from an EMBL/GenBank/DDBJ whole genome shotgun (WGS) entry which is preliminary data.</text>
</comment>
<dbReference type="PANTHER" id="PTHR10584">
    <property type="entry name" value="SUGAR KINASE"/>
    <property type="match status" value="1"/>
</dbReference>
<evidence type="ECO:0000256" key="12">
    <source>
        <dbReference type="HAMAP-Rule" id="MF_01987"/>
    </source>
</evidence>
<comment type="cofactor">
    <cofactor evidence="12">
        <name>Mg(2+)</name>
        <dbReference type="ChEBI" id="CHEBI:18420"/>
    </cofactor>
    <text evidence="12">Requires a divalent cation, most likely magnesium in vivo, as an electrophilic catalyst to aid phosphoryl group transfer. It is the chelate of the metal and the nucleotide that is the actual substrate.</text>
</comment>
<comment type="activity regulation">
    <text evidence="12">Activated by a monovalent cation that binds near, but not in, the active site. The most likely occupant of the site in vivo is potassium. Ion binding induces a conformational change that may alter substrate affinity.</text>
</comment>
<evidence type="ECO:0000256" key="10">
    <source>
        <dbReference type="ARBA" id="ARBA00022958"/>
    </source>
</evidence>
<feature type="binding site" evidence="12">
    <location>
        <position position="313"/>
    </location>
    <ligand>
        <name>K(+)</name>
        <dbReference type="ChEBI" id="CHEBI:29103"/>
    </ligand>
</feature>
<dbReference type="Gene3D" id="3.40.1190.20">
    <property type="match status" value="1"/>
</dbReference>
<protein>
    <recommendedName>
        <fullName evidence="3 12">Ribokinase</fullName>
        <shortName evidence="12">RK</shortName>
        <ecNumber evidence="2 12">2.7.1.15</ecNumber>
    </recommendedName>
</protein>
<evidence type="ECO:0000256" key="1">
    <source>
        <dbReference type="ARBA" id="ARBA00005380"/>
    </source>
</evidence>
<proteinExistence type="inferred from homology"/>
<evidence type="ECO:0000256" key="7">
    <source>
        <dbReference type="ARBA" id="ARBA00022777"/>
    </source>
</evidence>
<feature type="binding site" evidence="12">
    <location>
        <position position="274"/>
    </location>
    <ligand>
        <name>K(+)</name>
        <dbReference type="ChEBI" id="CHEBI:29103"/>
    </ligand>
</feature>
<dbReference type="PANTHER" id="PTHR10584:SF166">
    <property type="entry name" value="RIBOKINASE"/>
    <property type="match status" value="1"/>
</dbReference>
<keyword evidence="6 12" id="KW-0547">Nucleotide-binding</keyword>
<evidence type="ECO:0000256" key="6">
    <source>
        <dbReference type="ARBA" id="ARBA00022741"/>
    </source>
</evidence>
<evidence type="ECO:0000256" key="4">
    <source>
        <dbReference type="ARBA" id="ARBA00022679"/>
    </source>
</evidence>
<comment type="caution">
    <text evidence="12">Lacks conserved residue(s) required for the propagation of feature annotation.</text>
</comment>
<feature type="binding site" evidence="12">
    <location>
        <position position="152"/>
    </location>
    <ligand>
        <name>substrate</name>
    </ligand>
</feature>
<comment type="similarity">
    <text evidence="1">Belongs to the carbohydrate kinase pfkB family.</text>
</comment>
<feature type="binding site" evidence="12">
    <location>
        <position position="315"/>
    </location>
    <ligand>
        <name>K(+)</name>
        <dbReference type="ChEBI" id="CHEBI:29103"/>
    </ligand>
</feature>
<keyword evidence="11 12" id="KW-0119">Carbohydrate metabolism</keyword>
<feature type="binding site" evidence="12">
    <location>
        <position position="319"/>
    </location>
    <ligand>
        <name>K(+)</name>
        <dbReference type="ChEBI" id="CHEBI:29103"/>
    </ligand>
</feature>
<accession>A0ABP6RAE5</accession>
<evidence type="ECO:0000256" key="9">
    <source>
        <dbReference type="ARBA" id="ARBA00022842"/>
    </source>
</evidence>
<keyword evidence="7 12" id="KW-0418">Kinase</keyword>
<dbReference type="RefSeq" id="WP_344718086.1">
    <property type="nucleotide sequence ID" value="NZ_BAAAYG010000003.1"/>
</dbReference>
<gene>
    <name evidence="12" type="primary">rbsK</name>
    <name evidence="14" type="ORF">GCM10020260_06250</name>
</gene>
<dbReference type="InterPro" id="IPR011611">
    <property type="entry name" value="PfkB_dom"/>
</dbReference>
<feature type="binding site" evidence="12">
    <location>
        <begin position="279"/>
        <end position="280"/>
    </location>
    <ligand>
        <name>ATP</name>
        <dbReference type="ChEBI" id="CHEBI:30616"/>
    </ligand>
</feature>
<keyword evidence="4 12" id="KW-0808">Transferase</keyword>
<dbReference type="InterPro" id="IPR011877">
    <property type="entry name" value="Ribokinase"/>
</dbReference>
<keyword evidence="15" id="KW-1185">Reference proteome</keyword>
<evidence type="ECO:0000256" key="5">
    <source>
        <dbReference type="ARBA" id="ARBA00022723"/>
    </source>
</evidence>
<dbReference type="PRINTS" id="PR00990">
    <property type="entry name" value="RIBOKINASE"/>
</dbReference>
<feature type="binding site" evidence="12">
    <location>
        <position position="310"/>
    </location>
    <ligand>
        <name>K(+)</name>
        <dbReference type="ChEBI" id="CHEBI:29103"/>
    </ligand>
</feature>
<dbReference type="InterPro" id="IPR002173">
    <property type="entry name" value="Carboh/pur_kinase_PfkB_CS"/>
</dbReference>
<dbReference type="PROSITE" id="PS00584">
    <property type="entry name" value="PFKB_KINASES_2"/>
    <property type="match status" value="1"/>
</dbReference>
<dbReference type="EC" id="2.7.1.15" evidence="2 12"/>
<feature type="binding site" evidence="12">
    <location>
        <begin position="24"/>
        <end position="26"/>
    </location>
    <ligand>
        <name>substrate</name>
    </ligand>
</feature>
<evidence type="ECO:0000259" key="13">
    <source>
        <dbReference type="Pfam" id="PF00294"/>
    </source>
</evidence>
<dbReference type="InterPro" id="IPR002139">
    <property type="entry name" value="Ribo/fructo_kinase"/>
</dbReference>